<evidence type="ECO:0000256" key="1">
    <source>
        <dbReference type="SAM" id="MobiDB-lite"/>
    </source>
</evidence>
<feature type="region of interest" description="Disordered" evidence="1">
    <location>
        <begin position="27"/>
        <end position="76"/>
    </location>
</feature>
<gene>
    <name evidence="4" type="ORF">CRE_13900</name>
</gene>
<dbReference type="InterPro" id="IPR016187">
    <property type="entry name" value="CTDL_fold"/>
</dbReference>
<dbReference type="OMA" id="PRYLPWG"/>
<sequence length="236" mass="25164">MKPLLLLLFLLGITVVSGIIQLDGDGGGGGGGGGGHHHSHSSSSSSEEHGHGHHGPRPPRPRPPRPPRPSNCPSDWITFNRPQGPWCVKVFSGTTTSNTAQSMCQAQGAVLTGLQDANERIQLANAARIVSNAIGGYNNMWLGATRRAQCPNQPSCAPLDTFEWTDGHTTGTDGFFFPSTEPNALYKAQFGIQSCLVLTISSADGQTGNWGYPHGSMDDDYCMDPWKMYACGKEPS</sequence>
<dbReference type="SUPFAM" id="SSF56436">
    <property type="entry name" value="C-type lectin-like"/>
    <property type="match status" value="1"/>
</dbReference>
<dbReference type="InterPro" id="IPR016186">
    <property type="entry name" value="C-type_lectin-like/link_sf"/>
</dbReference>
<dbReference type="InterPro" id="IPR001304">
    <property type="entry name" value="C-type_lectin-like"/>
</dbReference>
<proteinExistence type="predicted"/>
<dbReference type="GeneID" id="9805756"/>
<dbReference type="RefSeq" id="XP_003107507.2">
    <property type="nucleotide sequence ID" value="XM_003107459.2"/>
</dbReference>
<dbReference type="Gene3D" id="3.10.100.10">
    <property type="entry name" value="Mannose-Binding Protein A, subunit A"/>
    <property type="match status" value="1"/>
</dbReference>
<name>E3M8L4_CAERE</name>
<dbReference type="OrthoDB" id="5834815at2759"/>
<feature type="compositionally biased region" description="Basic residues" evidence="1">
    <location>
        <begin position="51"/>
        <end position="65"/>
    </location>
</feature>
<feature type="chain" id="PRO_5003174493" description="C-type lectin domain-containing protein" evidence="2">
    <location>
        <begin position="19"/>
        <end position="236"/>
    </location>
</feature>
<dbReference type="HOGENOM" id="CLU_058687_0_0_1"/>
<dbReference type="Proteomes" id="UP000008281">
    <property type="component" value="Unassembled WGS sequence"/>
</dbReference>
<accession>E3M8L4</accession>
<evidence type="ECO:0000256" key="2">
    <source>
        <dbReference type="SAM" id="SignalP"/>
    </source>
</evidence>
<dbReference type="CTD" id="9805756"/>
<dbReference type="CDD" id="cd00037">
    <property type="entry name" value="CLECT"/>
    <property type="match status" value="1"/>
</dbReference>
<evidence type="ECO:0000259" key="3">
    <source>
        <dbReference type="PROSITE" id="PS50041"/>
    </source>
</evidence>
<keyword evidence="5" id="KW-1185">Reference proteome</keyword>
<evidence type="ECO:0000313" key="4">
    <source>
        <dbReference type="EMBL" id="EFO95827.1"/>
    </source>
</evidence>
<organism evidence="5">
    <name type="scientific">Caenorhabditis remanei</name>
    <name type="common">Caenorhabditis vulgaris</name>
    <dbReference type="NCBI Taxonomy" id="31234"/>
    <lineage>
        <taxon>Eukaryota</taxon>
        <taxon>Metazoa</taxon>
        <taxon>Ecdysozoa</taxon>
        <taxon>Nematoda</taxon>
        <taxon>Chromadorea</taxon>
        <taxon>Rhabditida</taxon>
        <taxon>Rhabditina</taxon>
        <taxon>Rhabditomorpha</taxon>
        <taxon>Rhabditoidea</taxon>
        <taxon>Rhabditidae</taxon>
        <taxon>Peloderinae</taxon>
        <taxon>Caenorhabditis</taxon>
    </lineage>
</organism>
<keyword evidence="2" id="KW-0732">Signal</keyword>
<dbReference type="eggNOG" id="KOG4297">
    <property type="taxonomic scope" value="Eukaryota"/>
</dbReference>
<dbReference type="AlphaFoldDB" id="E3M8L4"/>
<protein>
    <recommendedName>
        <fullName evidence="3">C-type lectin domain-containing protein</fullName>
    </recommendedName>
</protein>
<dbReference type="PANTHER" id="PTHR47517">
    <property type="entry name" value="C-TYPE LECTIN-RELATED"/>
    <property type="match status" value="1"/>
</dbReference>
<dbReference type="FunCoup" id="E3M8L4">
    <property type="interactions" value="4"/>
</dbReference>
<dbReference type="EMBL" id="DS268429">
    <property type="protein sequence ID" value="EFO95827.1"/>
    <property type="molecule type" value="Genomic_DNA"/>
</dbReference>
<dbReference type="KEGG" id="crq:GCK72_003460"/>
<dbReference type="PANTHER" id="PTHR47517:SF2">
    <property type="entry name" value="C-TYPE LECTIN DOMAIN-CONTAINING PROTEIN"/>
    <property type="match status" value="1"/>
</dbReference>
<feature type="domain" description="C-type lectin" evidence="3">
    <location>
        <begin position="83"/>
        <end position="210"/>
    </location>
</feature>
<feature type="signal peptide" evidence="2">
    <location>
        <begin position="1"/>
        <end position="18"/>
    </location>
</feature>
<dbReference type="STRING" id="31234.E3M8L4"/>
<dbReference type="SMART" id="SM00034">
    <property type="entry name" value="CLECT"/>
    <property type="match status" value="1"/>
</dbReference>
<dbReference type="PROSITE" id="PS50041">
    <property type="entry name" value="C_TYPE_LECTIN_2"/>
    <property type="match status" value="1"/>
</dbReference>
<reference evidence="4" key="1">
    <citation type="submission" date="2007-07" db="EMBL/GenBank/DDBJ databases">
        <title>PCAP assembly of the Caenorhabditis remanei genome.</title>
        <authorList>
            <consortium name="The Caenorhabditis remanei Sequencing Consortium"/>
            <person name="Wilson R.K."/>
        </authorList>
    </citation>
    <scope>NUCLEOTIDE SEQUENCE [LARGE SCALE GENOMIC DNA]</scope>
    <source>
        <strain evidence="4">PB4641</strain>
    </source>
</reference>
<dbReference type="InParanoid" id="E3M8L4"/>
<evidence type="ECO:0000313" key="5">
    <source>
        <dbReference type="Proteomes" id="UP000008281"/>
    </source>
</evidence>